<accession>A0AAE9SKL0</accession>
<dbReference type="Proteomes" id="UP001058682">
    <property type="component" value="Chromosome"/>
</dbReference>
<dbReference type="RefSeq" id="WP_255817491.1">
    <property type="nucleotide sequence ID" value="NZ_CP038803.1"/>
</dbReference>
<reference evidence="1" key="1">
    <citation type="submission" date="2019-04" db="EMBL/GenBank/DDBJ databases">
        <title>Whole genome sequencing of oral phylogroup 2 treponemes.</title>
        <authorList>
            <person name="Chan Y."/>
            <person name="Zeng H.H."/>
            <person name="Yu X.L."/>
            <person name="Leung W.K."/>
            <person name="Watt R.M."/>
        </authorList>
    </citation>
    <scope>NUCLEOTIDE SEQUENCE</scope>
    <source>
        <strain evidence="1">OMZ 835</strain>
    </source>
</reference>
<sequence>MEILQTEIGRVYADIVGKTEADRSVYSILSVPYAQGKRFEYAKILDKKDYSPETIINRTETLCFPQRKYPLFLNVFMKHHMLRIDKMNIPVTDENKAAVSTIQKDWIQFIKFGKIDGRPLFNGTGEITEYDKEIKNIPFPHKNLIHHIQKSGIADKLRKEYIQNRR</sequence>
<dbReference type="AlphaFoldDB" id="A0AAE9SKL0"/>
<dbReference type="EMBL" id="CP038804">
    <property type="protein sequence ID" value="UTY34352.1"/>
    <property type="molecule type" value="Genomic_DNA"/>
</dbReference>
<evidence type="ECO:0000313" key="2">
    <source>
        <dbReference type="Proteomes" id="UP001058682"/>
    </source>
</evidence>
<proteinExistence type="predicted"/>
<name>A0AAE9SKL0_9SPIR</name>
<gene>
    <name evidence="1" type="ORF">E4N74_10330</name>
</gene>
<protein>
    <submittedName>
        <fullName evidence="1">Uncharacterized protein</fullName>
    </submittedName>
</protein>
<organism evidence="1 2">
    <name type="scientific">Treponema putidum</name>
    <dbReference type="NCBI Taxonomy" id="221027"/>
    <lineage>
        <taxon>Bacteria</taxon>
        <taxon>Pseudomonadati</taxon>
        <taxon>Spirochaetota</taxon>
        <taxon>Spirochaetia</taxon>
        <taxon>Spirochaetales</taxon>
        <taxon>Treponemataceae</taxon>
        <taxon>Treponema</taxon>
    </lineage>
</organism>
<evidence type="ECO:0000313" key="1">
    <source>
        <dbReference type="EMBL" id="UTY34352.1"/>
    </source>
</evidence>